<organism evidence="6 7">
    <name type="scientific">Izhakiella australiensis</name>
    <dbReference type="NCBI Taxonomy" id="1926881"/>
    <lineage>
        <taxon>Bacteria</taxon>
        <taxon>Pseudomonadati</taxon>
        <taxon>Pseudomonadota</taxon>
        <taxon>Gammaproteobacteria</taxon>
        <taxon>Enterobacterales</taxon>
        <taxon>Erwiniaceae</taxon>
        <taxon>Izhakiella</taxon>
    </lineage>
</organism>
<dbReference type="PROSITE" id="PS50931">
    <property type="entry name" value="HTH_LYSR"/>
    <property type="match status" value="1"/>
</dbReference>
<proteinExistence type="inferred from homology"/>
<evidence type="ECO:0000256" key="3">
    <source>
        <dbReference type="ARBA" id="ARBA00023125"/>
    </source>
</evidence>
<dbReference type="Proteomes" id="UP000190667">
    <property type="component" value="Unassembled WGS sequence"/>
</dbReference>
<dbReference type="Pfam" id="PF03466">
    <property type="entry name" value="LysR_substrate"/>
    <property type="match status" value="1"/>
</dbReference>
<dbReference type="PANTHER" id="PTHR30126:SF40">
    <property type="entry name" value="HTH-TYPE TRANSCRIPTIONAL REGULATOR GLTR"/>
    <property type="match status" value="1"/>
</dbReference>
<dbReference type="SUPFAM" id="SSF46785">
    <property type="entry name" value="Winged helix' DNA-binding domain"/>
    <property type="match status" value="1"/>
</dbReference>
<reference evidence="6 7" key="1">
    <citation type="submission" date="2016-12" db="EMBL/GenBank/DDBJ databases">
        <title>Izhakiella australiana sp. nov. of genus Izhakiella isolated from Australian desert.</title>
        <authorList>
            <person name="Ji M."/>
        </authorList>
    </citation>
    <scope>NUCLEOTIDE SEQUENCE [LARGE SCALE GENOMIC DNA]</scope>
    <source>
        <strain evidence="6 7">D4N98</strain>
    </source>
</reference>
<evidence type="ECO:0000313" key="6">
    <source>
        <dbReference type="EMBL" id="OON41371.1"/>
    </source>
</evidence>
<dbReference type="AlphaFoldDB" id="A0A1S8YQD6"/>
<dbReference type="InterPro" id="IPR036390">
    <property type="entry name" value="WH_DNA-bd_sf"/>
</dbReference>
<dbReference type="STRING" id="1926881.BTJ39_05265"/>
<accession>A0A1S8YQD6</accession>
<dbReference type="InterPro" id="IPR005119">
    <property type="entry name" value="LysR_subst-bd"/>
</dbReference>
<name>A0A1S8YQD6_9GAMM</name>
<gene>
    <name evidence="6" type="ORF">BTJ39_05265</name>
</gene>
<protein>
    <submittedName>
        <fullName evidence="6">LysR family transcriptional regulator</fullName>
    </submittedName>
</protein>
<dbReference type="Gene3D" id="1.10.10.10">
    <property type="entry name" value="Winged helix-like DNA-binding domain superfamily/Winged helix DNA-binding domain"/>
    <property type="match status" value="1"/>
</dbReference>
<dbReference type="SUPFAM" id="SSF53850">
    <property type="entry name" value="Periplasmic binding protein-like II"/>
    <property type="match status" value="1"/>
</dbReference>
<evidence type="ECO:0000256" key="1">
    <source>
        <dbReference type="ARBA" id="ARBA00009437"/>
    </source>
</evidence>
<evidence type="ECO:0000313" key="7">
    <source>
        <dbReference type="Proteomes" id="UP000190667"/>
    </source>
</evidence>
<dbReference type="RefSeq" id="WP_078001623.1">
    <property type="nucleotide sequence ID" value="NZ_MRUL01000002.1"/>
</dbReference>
<keyword evidence="2" id="KW-0805">Transcription regulation</keyword>
<evidence type="ECO:0000256" key="4">
    <source>
        <dbReference type="ARBA" id="ARBA00023163"/>
    </source>
</evidence>
<sequence length="295" mass="31949">MNHSSLEIFCVVAEELGIVKAARRLGRAPSNVTTRIQHLEEELDAQLFTRENKRLQLSPQGRQFLVYAKKLLSLGEEARQSLHPRPPAGVLTLGSMECTAASRLPQPLAQFARDCPDIRLILTTQPTRQLTGLVASAALDCALVALPTDNHGQVICPPDLCCQPLYAETLLLVLPASMSPVRHISEIRGARLVAFAQGCSYRDIAINMLSAGSGVEKGVQIHEVSSYHAMLACVASGGCLCLLPESVLNLLQRPTGLRVLPAGSAVNQLIWRKALRSPALDSLRRILGESSNLDQ</sequence>
<dbReference type="InterPro" id="IPR036388">
    <property type="entry name" value="WH-like_DNA-bd_sf"/>
</dbReference>
<evidence type="ECO:0000256" key="2">
    <source>
        <dbReference type="ARBA" id="ARBA00023015"/>
    </source>
</evidence>
<comment type="caution">
    <text evidence="6">The sequence shown here is derived from an EMBL/GenBank/DDBJ whole genome shotgun (WGS) entry which is preliminary data.</text>
</comment>
<dbReference type="InterPro" id="IPR000847">
    <property type="entry name" value="LysR_HTH_N"/>
</dbReference>
<keyword evidence="4" id="KW-0804">Transcription</keyword>
<dbReference type="PANTHER" id="PTHR30126">
    <property type="entry name" value="HTH-TYPE TRANSCRIPTIONAL REGULATOR"/>
    <property type="match status" value="1"/>
</dbReference>
<dbReference type="EMBL" id="MRUL01000002">
    <property type="protein sequence ID" value="OON41371.1"/>
    <property type="molecule type" value="Genomic_DNA"/>
</dbReference>
<dbReference type="OrthoDB" id="464481at2"/>
<dbReference type="Gene3D" id="3.40.190.10">
    <property type="entry name" value="Periplasmic binding protein-like II"/>
    <property type="match status" value="2"/>
</dbReference>
<feature type="domain" description="HTH lysR-type" evidence="5">
    <location>
        <begin position="1"/>
        <end position="58"/>
    </location>
</feature>
<dbReference type="GO" id="GO:0000976">
    <property type="term" value="F:transcription cis-regulatory region binding"/>
    <property type="evidence" value="ECO:0007669"/>
    <property type="project" value="TreeGrafter"/>
</dbReference>
<evidence type="ECO:0000259" key="5">
    <source>
        <dbReference type="PROSITE" id="PS50931"/>
    </source>
</evidence>
<dbReference type="GO" id="GO:0003700">
    <property type="term" value="F:DNA-binding transcription factor activity"/>
    <property type="evidence" value="ECO:0007669"/>
    <property type="project" value="InterPro"/>
</dbReference>
<keyword evidence="3" id="KW-0238">DNA-binding</keyword>
<comment type="similarity">
    <text evidence="1">Belongs to the LysR transcriptional regulatory family.</text>
</comment>
<keyword evidence="7" id="KW-1185">Reference proteome</keyword>
<dbReference type="Pfam" id="PF00126">
    <property type="entry name" value="HTH_1"/>
    <property type="match status" value="1"/>
</dbReference>